<reference evidence="4" key="1">
    <citation type="submission" date="2021-02" db="EMBL/GenBank/DDBJ databases">
        <authorList>
            <person name="Bekaert M."/>
        </authorList>
    </citation>
    <scope>NUCLEOTIDE SEQUENCE</scope>
    <source>
        <strain evidence="4">IoA-00</strain>
    </source>
</reference>
<dbReference type="Proteomes" id="UP000675881">
    <property type="component" value="Chromosome 8"/>
</dbReference>
<sequence length="612" mass="66731">MEGVGVKSPLGGGGGEAVVEEEEDHYEAVNGQVFPPFMPTDAKPGRLTNQLSYLRSVVMKAVWKHQFGWPFQSPVDAVKLNIPDYHKIIKHPMDFGTIKKRLENNFYWSAKQCIKDFNTVFTNCYVYNKAGEDIVVMAQTLEKTLPSKIAAMPKEEMEVAQPPPKETKKKSSATTNPVGPVPPAAAPPNATSSRPVRSLSITSSTELPSDSESGPPPVAVVNSVPAPVKKKQGVKRKADTTTHESANADEVNRRESSRQIKRVTKDLPDNPPPPNLVIKNPMDLGTIKNKMDNRSYNSAQEFAADVRLIFTNCFKYNPPEHEVVAMARKLQDVFEMKFSKIPDDSGNLPPGVPDGKAESDGDDSEDERERKLLQLQEQLRQMQEQMKLLVEESLKSKSKKKSRSKEGGGGGGSSSGGGKSVTKKPKKSASSHSSKLPIVDSEDEGGSKTTPMTYDEKRRLSLDINKLPGDKLGRVVQIIQSREPALRDSNPDEIEIDFETLKPSTLRALEQFVASSLRKKPRKKRSENATTNNNNATNSSKNSNNSQESSSGAATTATAGATPRLPLIHLLMEQRIPGVFPTKNTGRLSSTSSSSNSSQSGSSSSSSDSDSQ</sequence>
<dbReference type="CDD" id="cd05497">
    <property type="entry name" value="Bromo_Brdt_I_like"/>
    <property type="match status" value="1"/>
</dbReference>
<keyword evidence="2" id="KW-0103">Bromodomain</keyword>
<feature type="compositionally biased region" description="Basic and acidic residues" evidence="3">
    <location>
        <begin position="250"/>
        <end position="268"/>
    </location>
</feature>
<feature type="compositionally biased region" description="Low complexity" evidence="3">
    <location>
        <begin position="589"/>
        <end position="612"/>
    </location>
</feature>
<feature type="compositionally biased region" description="Low complexity" evidence="3">
    <location>
        <begin position="528"/>
        <end position="560"/>
    </location>
</feature>
<protein>
    <submittedName>
        <fullName evidence="4">BRD3</fullName>
    </submittedName>
</protein>
<dbReference type="Gene3D" id="1.20.1270.220">
    <property type="match status" value="1"/>
</dbReference>
<dbReference type="InterPro" id="IPR036427">
    <property type="entry name" value="Bromodomain-like_sf"/>
</dbReference>
<dbReference type="InterPro" id="IPR027353">
    <property type="entry name" value="NET_dom"/>
</dbReference>
<dbReference type="InterPro" id="IPR038336">
    <property type="entry name" value="NET_sf"/>
</dbReference>
<dbReference type="PROSITE" id="PS00633">
    <property type="entry name" value="BROMODOMAIN_1"/>
    <property type="match status" value="1"/>
</dbReference>
<dbReference type="PANTHER" id="PTHR22880:SF225">
    <property type="entry name" value="BROMODOMAIN-CONTAINING PROTEIN BET-1-RELATED"/>
    <property type="match status" value="1"/>
</dbReference>
<feature type="compositionally biased region" description="Gly residues" evidence="3">
    <location>
        <begin position="407"/>
        <end position="419"/>
    </location>
</feature>
<dbReference type="GO" id="GO:0006355">
    <property type="term" value="P:regulation of DNA-templated transcription"/>
    <property type="evidence" value="ECO:0007669"/>
    <property type="project" value="TreeGrafter"/>
</dbReference>
<feature type="compositionally biased region" description="Polar residues" evidence="3">
    <location>
        <begin position="192"/>
        <end position="212"/>
    </location>
</feature>
<accession>A0A7R8D5A6</accession>
<dbReference type="OrthoDB" id="21449at2759"/>
<evidence type="ECO:0000256" key="3">
    <source>
        <dbReference type="SAM" id="MobiDB-lite"/>
    </source>
</evidence>
<feature type="region of interest" description="Disordered" evidence="3">
    <location>
        <begin position="393"/>
        <end position="467"/>
    </location>
</feature>
<evidence type="ECO:0000256" key="2">
    <source>
        <dbReference type="ARBA" id="ARBA00023117"/>
    </source>
</evidence>
<dbReference type="InterPro" id="IPR001487">
    <property type="entry name" value="Bromodomain"/>
</dbReference>
<dbReference type="InterPro" id="IPR050935">
    <property type="entry name" value="Bromo_chromatin_reader"/>
</dbReference>
<feature type="region of interest" description="Disordered" evidence="3">
    <location>
        <begin position="340"/>
        <end position="368"/>
    </location>
</feature>
<dbReference type="FunFam" id="1.20.1270.220:FF:000001">
    <property type="entry name" value="bromodomain-containing protein 2 isoform X1"/>
    <property type="match status" value="1"/>
</dbReference>
<dbReference type="InterPro" id="IPR043508">
    <property type="entry name" value="Bromo_Brdt_I"/>
</dbReference>
<dbReference type="EMBL" id="HG994587">
    <property type="protein sequence ID" value="CAF3028818.1"/>
    <property type="molecule type" value="Genomic_DNA"/>
</dbReference>
<organism evidence="4 5">
    <name type="scientific">Lepeophtheirus salmonis</name>
    <name type="common">Salmon louse</name>
    <name type="synonym">Caligus salmonis</name>
    <dbReference type="NCBI Taxonomy" id="72036"/>
    <lineage>
        <taxon>Eukaryota</taxon>
        <taxon>Metazoa</taxon>
        <taxon>Ecdysozoa</taxon>
        <taxon>Arthropoda</taxon>
        <taxon>Crustacea</taxon>
        <taxon>Multicrustacea</taxon>
        <taxon>Hexanauplia</taxon>
        <taxon>Copepoda</taxon>
        <taxon>Siphonostomatoida</taxon>
        <taxon>Caligidae</taxon>
        <taxon>Lepeophtheirus</taxon>
    </lineage>
</organism>
<dbReference type="FunFam" id="1.20.920.10:FF:000002">
    <property type="entry name" value="Bromodomain-containing protein 4"/>
    <property type="match status" value="1"/>
</dbReference>
<gene>
    <name evidence="4" type="ORF">LSAA_14362</name>
</gene>
<dbReference type="PRINTS" id="PR00503">
    <property type="entry name" value="BROMODOMAIN"/>
</dbReference>
<name>A0A7R8D5A6_LEPSM</name>
<dbReference type="GO" id="GO:0000785">
    <property type="term" value="C:chromatin"/>
    <property type="evidence" value="ECO:0007669"/>
    <property type="project" value="TreeGrafter"/>
</dbReference>
<keyword evidence="1" id="KW-0677">Repeat</keyword>
<dbReference type="PROSITE" id="PS51525">
    <property type="entry name" value="NET"/>
    <property type="match status" value="1"/>
</dbReference>
<dbReference type="SMART" id="SM00297">
    <property type="entry name" value="BROMO"/>
    <property type="match status" value="2"/>
</dbReference>
<dbReference type="AlphaFoldDB" id="A0A7R8D5A6"/>
<dbReference type="Pfam" id="PF17035">
    <property type="entry name" value="BET"/>
    <property type="match status" value="1"/>
</dbReference>
<dbReference type="GO" id="GO:0006338">
    <property type="term" value="P:chromatin remodeling"/>
    <property type="evidence" value="ECO:0007669"/>
    <property type="project" value="TreeGrafter"/>
</dbReference>
<proteinExistence type="predicted"/>
<dbReference type="PROSITE" id="PS50014">
    <property type="entry name" value="BROMODOMAIN_2"/>
    <property type="match status" value="2"/>
</dbReference>
<feature type="region of interest" description="Disordered" evidence="3">
    <location>
        <begin position="578"/>
        <end position="612"/>
    </location>
</feature>
<evidence type="ECO:0000313" key="4">
    <source>
        <dbReference type="EMBL" id="CAF3028818.1"/>
    </source>
</evidence>
<evidence type="ECO:0000313" key="5">
    <source>
        <dbReference type="Proteomes" id="UP000675881"/>
    </source>
</evidence>
<dbReference type="Pfam" id="PF00439">
    <property type="entry name" value="Bromodomain"/>
    <property type="match status" value="2"/>
</dbReference>
<dbReference type="InterPro" id="IPR018359">
    <property type="entry name" value="Bromodomain_CS"/>
</dbReference>
<keyword evidence="5" id="KW-1185">Reference proteome</keyword>
<dbReference type="GO" id="GO:0005634">
    <property type="term" value="C:nucleus"/>
    <property type="evidence" value="ECO:0007669"/>
    <property type="project" value="TreeGrafter"/>
</dbReference>
<dbReference type="SUPFAM" id="SSF47370">
    <property type="entry name" value="Bromodomain"/>
    <property type="match status" value="2"/>
</dbReference>
<feature type="region of interest" description="Disordered" evidence="3">
    <location>
        <begin position="514"/>
        <end position="560"/>
    </location>
</feature>
<dbReference type="Gene3D" id="1.20.920.10">
    <property type="entry name" value="Bromodomain-like"/>
    <property type="match status" value="2"/>
</dbReference>
<evidence type="ECO:0000256" key="1">
    <source>
        <dbReference type="ARBA" id="ARBA00022737"/>
    </source>
</evidence>
<dbReference type="PANTHER" id="PTHR22880">
    <property type="entry name" value="FALZ-RELATED BROMODOMAIN-CONTAINING PROTEINS"/>
    <property type="match status" value="1"/>
</dbReference>
<feature type="region of interest" description="Disordered" evidence="3">
    <location>
        <begin position="152"/>
        <end position="281"/>
    </location>
</feature>